<keyword evidence="1" id="KW-0472">Membrane</keyword>
<feature type="transmembrane region" description="Helical" evidence="1">
    <location>
        <begin position="6"/>
        <end position="27"/>
    </location>
</feature>
<evidence type="ECO:0008006" key="4">
    <source>
        <dbReference type="Google" id="ProtNLM"/>
    </source>
</evidence>
<accession>A0A8E2LCY4</accession>
<evidence type="ECO:0000313" key="2">
    <source>
        <dbReference type="EMBL" id="OOP65689.1"/>
    </source>
</evidence>
<comment type="caution">
    <text evidence="2">The sequence shown here is derived from an EMBL/GenBank/DDBJ whole genome shotgun (WGS) entry which is preliminary data.</text>
</comment>
<protein>
    <recommendedName>
        <fullName evidence="4">ABC transporter permease</fullName>
    </recommendedName>
</protein>
<dbReference type="AlphaFoldDB" id="A0A8E2LCY4"/>
<sequence length="108" mass="12716">DQFYLVIGISIIFLYLTGFQLIPMIRFHELKIWQFLYPVQRSFKEKSFIKLLHVILLVQSVIFGVIVLISNKWENGLIVLIVNIVFSLGFVKWFVPSRIKKINKGTIF</sequence>
<gene>
    <name evidence="2" type="ORF">BWZ43_24755</name>
</gene>
<dbReference type="RefSeq" id="WP_211279632.1">
    <property type="nucleotide sequence ID" value="NZ_MTLA01000477.1"/>
</dbReference>
<reference evidence="2 3" key="1">
    <citation type="submission" date="2017-01" db="EMBL/GenBank/DDBJ databases">
        <title>Draft genome sequence of Bacillus oleronius.</title>
        <authorList>
            <person name="Allam M."/>
        </authorList>
    </citation>
    <scope>NUCLEOTIDE SEQUENCE [LARGE SCALE GENOMIC DNA]</scope>
    <source>
        <strain evidence="2 3">DSM 9356</strain>
    </source>
</reference>
<name>A0A8E2LCY4_9BACI</name>
<dbReference type="Pfam" id="PF05975">
    <property type="entry name" value="EcsB"/>
    <property type="match status" value="1"/>
</dbReference>
<keyword evidence="1" id="KW-0812">Transmembrane</keyword>
<feature type="non-terminal residue" evidence="2">
    <location>
        <position position="1"/>
    </location>
</feature>
<dbReference type="InterPro" id="IPR010288">
    <property type="entry name" value="EcsB_ABC"/>
</dbReference>
<evidence type="ECO:0000313" key="3">
    <source>
        <dbReference type="Proteomes" id="UP000189761"/>
    </source>
</evidence>
<organism evidence="2 3">
    <name type="scientific">Heyndrickxia oleronia</name>
    <dbReference type="NCBI Taxonomy" id="38875"/>
    <lineage>
        <taxon>Bacteria</taxon>
        <taxon>Bacillati</taxon>
        <taxon>Bacillota</taxon>
        <taxon>Bacilli</taxon>
        <taxon>Bacillales</taxon>
        <taxon>Bacillaceae</taxon>
        <taxon>Heyndrickxia</taxon>
    </lineage>
</organism>
<dbReference type="EMBL" id="MTLA01000477">
    <property type="protein sequence ID" value="OOP65689.1"/>
    <property type="molecule type" value="Genomic_DNA"/>
</dbReference>
<dbReference type="Proteomes" id="UP000189761">
    <property type="component" value="Unassembled WGS sequence"/>
</dbReference>
<feature type="transmembrane region" description="Helical" evidence="1">
    <location>
        <begin position="76"/>
        <end position="95"/>
    </location>
</feature>
<proteinExistence type="predicted"/>
<evidence type="ECO:0000256" key="1">
    <source>
        <dbReference type="SAM" id="Phobius"/>
    </source>
</evidence>
<dbReference type="GO" id="GO:0016020">
    <property type="term" value="C:membrane"/>
    <property type="evidence" value="ECO:0007669"/>
    <property type="project" value="InterPro"/>
</dbReference>
<feature type="transmembrane region" description="Helical" evidence="1">
    <location>
        <begin position="48"/>
        <end position="70"/>
    </location>
</feature>
<keyword evidence="1" id="KW-1133">Transmembrane helix</keyword>
<keyword evidence="3" id="KW-1185">Reference proteome</keyword>